<reference evidence="3" key="1">
    <citation type="journal article" date="2012" name="MBio">
        <title>Comparative genome analysis of Trichophyton rubrum and related dermatophytes reveals candidate genes involved in infection.</title>
        <authorList>
            <person name="Martinez D.A."/>
            <person name="Oliver B.G."/>
            <person name="Graeser Y."/>
            <person name="Goldberg J.M."/>
            <person name="Li W."/>
            <person name="Martinez-Rossi N.M."/>
            <person name="Monod M."/>
            <person name="Shelest E."/>
            <person name="Barton R.C."/>
            <person name="Birch E."/>
            <person name="Brakhage A.A."/>
            <person name="Chen Z."/>
            <person name="Gurr S.J."/>
            <person name="Heiman D."/>
            <person name="Heitman J."/>
            <person name="Kosti I."/>
            <person name="Rossi A."/>
            <person name="Saif S."/>
            <person name="Samalova M."/>
            <person name="Saunders C.W."/>
            <person name="Shea T."/>
            <person name="Summerbell R.C."/>
            <person name="Xu J."/>
            <person name="Young S."/>
            <person name="Zeng Q."/>
            <person name="Birren B.W."/>
            <person name="Cuomo C.A."/>
            <person name="White T.C."/>
        </authorList>
    </citation>
    <scope>NUCLEOTIDE SEQUENCE [LARGE SCALE GENOMIC DNA]</scope>
    <source>
        <strain evidence="3">CBS 112818</strain>
    </source>
</reference>
<proteinExistence type="predicted"/>
<evidence type="ECO:0000256" key="1">
    <source>
        <dbReference type="SAM" id="MobiDB-lite"/>
    </source>
</evidence>
<feature type="region of interest" description="Disordered" evidence="1">
    <location>
        <begin position="1"/>
        <end position="87"/>
    </location>
</feature>
<evidence type="ECO:0000313" key="2">
    <source>
        <dbReference type="EMBL" id="EGD94521.1"/>
    </source>
</evidence>
<sequence length="87" mass="9775">MFTGARPAGEDISTGRQRRRPASASPQKDSKKTARRQQEDSIKTASKQHQNRDDARSTDGRDRRLRSTSNAAGSRPRFVLKPVLRRG</sequence>
<gene>
    <name evidence="2" type="ORF">TESG_08331</name>
</gene>
<dbReference type="Proteomes" id="UP000009172">
    <property type="component" value="Unassembled WGS sequence"/>
</dbReference>
<accession>F2RT72</accession>
<name>F2RT72_TRIT1</name>
<evidence type="ECO:0000313" key="3">
    <source>
        <dbReference type="Proteomes" id="UP000009172"/>
    </source>
</evidence>
<feature type="compositionally biased region" description="Basic and acidic residues" evidence="1">
    <location>
        <begin position="28"/>
        <end position="42"/>
    </location>
</feature>
<dbReference type="AlphaFoldDB" id="F2RT72"/>
<dbReference type="HOGENOM" id="CLU_2484947_0_0_1"/>
<protein>
    <submittedName>
        <fullName evidence="2">Uncharacterized protein</fullName>
    </submittedName>
</protein>
<organism evidence="2 3">
    <name type="scientific">Trichophyton tonsurans (strain CBS 112818)</name>
    <name type="common">Scalp ringworm fungus</name>
    <dbReference type="NCBI Taxonomy" id="647933"/>
    <lineage>
        <taxon>Eukaryota</taxon>
        <taxon>Fungi</taxon>
        <taxon>Dikarya</taxon>
        <taxon>Ascomycota</taxon>
        <taxon>Pezizomycotina</taxon>
        <taxon>Eurotiomycetes</taxon>
        <taxon>Eurotiomycetidae</taxon>
        <taxon>Onygenales</taxon>
        <taxon>Arthrodermataceae</taxon>
        <taxon>Trichophyton</taxon>
    </lineage>
</organism>
<feature type="compositionally biased region" description="Basic and acidic residues" evidence="1">
    <location>
        <begin position="50"/>
        <end position="62"/>
    </location>
</feature>
<keyword evidence="3" id="KW-1185">Reference proteome</keyword>
<dbReference type="EMBL" id="GG698483">
    <property type="protein sequence ID" value="EGD94521.1"/>
    <property type="molecule type" value="Genomic_DNA"/>
</dbReference>